<gene>
    <name evidence="2" type="ORF">ACFFIX_00465</name>
</gene>
<reference evidence="2 3" key="1">
    <citation type="submission" date="2024-09" db="EMBL/GenBank/DDBJ databases">
        <authorList>
            <person name="Sun Q."/>
            <person name="Mori K."/>
        </authorList>
    </citation>
    <scope>NUCLEOTIDE SEQUENCE [LARGE SCALE GENOMIC DNA]</scope>
    <source>
        <strain evidence="2 3">CCM 7228</strain>
    </source>
</reference>
<proteinExistence type="predicted"/>
<organism evidence="2 3">
    <name type="scientific">Metabacillus herbersteinensis</name>
    <dbReference type="NCBI Taxonomy" id="283816"/>
    <lineage>
        <taxon>Bacteria</taxon>
        <taxon>Bacillati</taxon>
        <taxon>Bacillota</taxon>
        <taxon>Bacilli</taxon>
        <taxon>Bacillales</taxon>
        <taxon>Bacillaceae</taxon>
        <taxon>Metabacillus</taxon>
    </lineage>
</organism>
<keyword evidence="1" id="KW-0812">Transmembrane</keyword>
<accession>A0ABV6G8D0</accession>
<sequence length="89" mass="9879">MRIDSALFERSEMMKKLLKGLSTILLGLLVLTAGLLLFLELQPRGEGEKGQGDQALENTKVDPQEEIETYGKTYISINNAQRSLITVVV</sequence>
<name>A0ABV6G8D0_9BACI</name>
<evidence type="ECO:0000256" key="1">
    <source>
        <dbReference type="SAM" id="Phobius"/>
    </source>
</evidence>
<comment type="caution">
    <text evidence="2">The sequence shown here is derived from an EMBL/GenBank/DDBJ whole genome shotgun (WGS) entry which is preliminary data.</text>
</comment>
<evidence type="ECO:0000313" key="3">
    <source>
        <dbReference type="Proteomes" id="UP001589854"/>
    </source>
</evidence>
<evidence type="ECO:0000313" key="2">
    <source>
        <dbReference type="EMBL" id="MFC0269930.1"/>
    </source>
</evidence>
<feature type="transmembrane region" description="Helical" evidence="1">
    <location>
        <begin position="20"/>
        <end position="39"/>
    </location>
</feature>
<protein>
    <submittedName>
        <fullName evidence="2">Uncharacterized protein</fullName>
    </submittedName>
</protein>
<keyword evidence="1" id="KW-0472">Membrane</keyword>
<keyword evidence="3" id="KW-1185">Reference proteome</keyword>
<dbReference type="EMBL" id="JBHLVO010000001">
    <property type="protein sequence ID" value="MFC0269930.1"/>
    <property type="molecule type" value="Genomic_DNA"/>
</dbReference>
<keyword evidence="1" id="KW-1133">Transmembrane helix</keyword>
<dbReference type="Proteomes" id="UP001589854">
    <property type="component" value="Unassembled WGS sequence"/>
</dbReference>